<dbReference type="EMBL" id="JAVAMP010000015">
    <property type="protein sequence ID" value="MDP5276472.1"/>
    <property type="molecule type" value="Genomic_DNA"/>
</dbReference>
<evidence type="ECO:0000313" key="3">
    <source>
        <dbReference type="Proteomes" id="UP001231941"/>
    </source>
</evidence>
<dbReference type="RefSeq" id="WP_305993781.1">
    <property type="nucleotide sequence ID" value="NZ_JAVAMP010000015.1"/>
</dbReference>
<dbReference type="Pfam" id="PF11431">
    <property type="entry name" value="Transport_MerF"/>
    <property type="match status" value="1"/>
</dbReference>
<reference evidence="2 3" key="1">
    <citation type="submission" date="2023-08" db="EMBL/GenBank/DDBJ databases">
        <authorList>
            <person name="Park J.-S."/>
        </authorList>
    </citation>
    <scope>NUCLEOTIDE SEQUENCE [LARGE SCALE GENOMIC DNA]</scope>
    <source>
        <strain evidence="2 3">2205SS18-9</strain>
    </source>
</reference>
<feature type="transmembrane region" description="Helical" evidence="1">
    <location>
        <begin position="41"/>
        <end position="59"/>
    </location>
</feature>
<dbReference type="NCBIfam" id="NF033565">
    <property type="entry name" value="trans_MerF"/>
    <property type="match status" value="1"/>
</dbReference>
<organism evidence="2 3">
    <name type="scientific">Chengkuizengella axinellae</name>
    <dbReference type="NCBI Taxonomy" id="3064388"/>
    <lineage>
        <taxon>Bacteria</taxon>
        <taxon>Bacillati</taxon>
        <taxon>Bacillota</taxon>
        <taxon>Bacilli</taxon>
        <taxon>Bacillales</taxon>
        <taxon>Paenibacillaceae</taxon>
        <taxon>Chengkuizengella</taxon>
    </lineage>
</organism>
<sequence>MKKNMKFKIGVIGTIVTLICCATPILVITLGLAGLSAVTGYLDYVLIPLLFVFIALMIFNSKKKVGEAKQENCCHSTNDQT</sequence>
<evidence type="ECO:0000313" key="2">
    <source>
        <dbReference type="EMBL" id="MDP5276472.1"/>
    </source>
</evidence>
<keyword evidence="3" id="KW-1185">Reference proteome</keyword>
<gene>
    <name evidence="2" type="primary">merF</name>
    <name evidence="2" type="ORF">Q5Y73_20465</name>
</gene>
<evidence type="ECO:0000256" key="1">
    <source>
        <dbReference type="SAM" id="Phobius"/>
    </source>
</evidence>
<name>A0ABT9J4C5_9BACL</name>
<dbReference type="InterPro" id="IPR021091">
    <property type="entry name" value="Mercury_ion_transport_MerF"/>
</dbReference>
<dbReference type="Gene3D" id="1.10.287.910">
    <property type="entry name" value="bacterial mercury transporter, merf"/>
    <property type="match status" value="1"/>
</dbReference>
<protein>
    <submittedName>
        <fullName evidence="2">Mercury resistance system transport protein MerF</fullName>
    </submittedName>
</protein>
<keyword evidence="1" id="KW-0812">Transmembrane</keyword>
<dbReference type="Proteomes" id="UP001231941">
    <property type="component" value="Unassembled WGS sequence"/>
</dbReference>
<keyword evidence="1" id="KW-1133">Transmembrane helix</keyword>
<comment type="caution">
    <text evidence="2">The sequence shown here is derived from an EMBL/GenBank/DDBJ whole genome shotgun (WGS) entry which is preliminary data.</text>
</comment>
<feature type="transmembrane region" description="Helical" evidence="1">
    <location>
        <begin position="12"/>
        <end position="35"/>
    </location>
</feature>
<accession>A0ABT9J4C5</accession>
<keyword evidence="1" id="KW-0472">Membrane</keyword>
<proteinExistence type="predicted"/>